<dbReference type="Pfam" id="PF01464">
    <property type="entry name" value="SLT"/>
    <property type="match status" value="1"/>
</dbReference>
<evidence type="ECO:0000313" key="5">
    <source>
        <dbReference type="EMBL" id="MEQ6290880.1"/>
    </source>
</evidence>
<dbReference type="Gene3D" id="1.10.530.10">
    <property type="match status" value="1"/>
</dbReference>
<dbReference type="Gene3D" id="1.25.20.10">
    <property type="entry name" value="Bacterial muramidases"/>
    <property type="match status" value="2"/>
</dbReference>
<evidence type="ECO:0000259" key="4">
    <source>
        <dbReference type="Pfam" id="PF01464"/>
    </source>
</evidence>
<feature type="signal peptide" evidence="3">
    <location>
        <begin position="1"/>
        <end position="36"/>
    </location>
</feature>
<dbReference type="PANTHER" id="PTHR37423">
    <property type="entry name" value="SOLUBLE LYTIC MUREIN TRANSGLYCOSYLASE-RELATED"/>
    <property type="match status" value="1"/>
</dbReference>
<dbReference type="Gene3D" id="1.10.1240.20">
    <property type="entry name" value="Lytic transglycosylase, superhelical linker domain"/>
    <property type="match status" value="1"/>
</dbReference>
<dbReference type="PANTHER" id="PTHR37423:SF5">
    <property type="entry name" value="SOLUBLE LYTIC MUREIN TRANSGLYCOSYLASE"/>
    <property type="match status" value="1"/>
</dbReference>
<comment type="similarity">
    <text evidence="1">Belongs to the transglycosylase Slt family.</text>
</comment>
<feature type="chain" id="PRO_5047339901" evidence="3">
    <location>
        <begin position="37"/>
        <end position="627"/>
    </location>
</feature>
<dbReference type="RefSeq" id="WP_349586915.1">
    <property type="nucleotide sequence ID" value="NZ_JBEFLD010000004.1"/>
</dbReference>
<evidence type="ECO:0000256" key="2">
    <source>
        <dbReference type="ARBA" id="ARBA00022729"/>
    </source>
</evidence>
<dbReference type="InterPro" id="IPR037061">
    <property type="entry name" value="Lytic_TGlycoase_superhlx_L_sf"/>
</dbReference>
<evidence type="ECO:0000313" key="6">
    <source>
        <dbReference type="Proteomes" id="UP001433638"/>
    </source>
</evidence>
<evidence type="ECO:0000256" key="1">
    <source>
        <dbReference type="ARBA" id="ARBA00007734"/>
    </source>
</evidence>
<protein>
    <submittedName>
        <fullName evidence="5">Transglycosylase SLT domain-containing protein</fullName>
    </submittedName>
</protein>
<feature type="domain" description="Transglycosylase SLT" evidence="4">
    <location>
        <begin position="474"/>
        <end position="575"/>
    </location>
</feature>
<dbReference type="SUPFAM" id="SSF53955">
    <property type="entry name" value="Lysozyme-like"/>
    <property type="match status" value="1"/>
</dbReference>
<accession>A0ABV1M5C4</accession>
<name>A0ABV1M5C4_9NEIS</name>
<dbReference type="InterPro" id="IPR008258">
    <property type="entry name" value="Transglycosylase_SLT_dom_1"/>
</dbReference>
<reference evidence="5" key="1">
    <citation type="submission" date="2024-06" db="EMBL/GenBank/DDBJ databases">
        <title>Genome sequence of Vogesella sp. MAHUQ-64.</title>
        <authorList>
            <person name="Huq M.A."/>
        </authorList>
    </citation>
    <scope>NUCLEOTIDE SEQUENCE</scope>
    <source>
        <strain evidence="5">MAHUQ-64</strain>
    </source>
</reference>
<comment type="caution">
    <text evidence="5">The sequence shown here is derived from an EMBL/GenBank/DDBJ whole genome shotgun (WGS) entry which is preliminary data.</text>
</comment>
<dbReference type="EMBL" id="JBEFLD010000004">
    <property type="protein sequence ID" value="MEQ6290880.1"/>
    <property type="molecule type" value="Genomic_DNA"/>
</dbReference>
<organism evidence="5 6">
    <name type="scientific">Vogesella oryzagri</name>
    <dbReference type="NCBI Taxonomy" id="3160864"/>
    <lineage>
        <taxon>Bacteria</taxon>
        <taxon>Pseudomonadati</taxon>
        <taxon>Pseudomonadota</taxon>
        <taxon>Betaproteobacteria</taxon>
        <taxon>Neisseriales</taxon>
        <taxon>Chromobacteriaceae</taxon>
        <taxon>Vogesella</taxon>
    </lineage>
</organism>
<dbReference type="InterPro" id="IPR023346">
    <property type="entry name" value="Lysozyme-like_dom_sf"/>
</dbReference>
<keyword evidence="6" id="KW-1185">Reference proteome</keyword>
<dbReference type="SUPFAM" id="SSF48435">
    <property type="entry name" value="Bacterial muramidases"/>
    <property type="match status" value="1"/>
</dbReference>
<dbReference type="InterPro" id="IPR008939">
    <property type="entry name" value="Lytic_TGlycosylase_superhlx_U"/>
</dbReference>
<dbReference type="Proteomes" id="UP001433638">
    <property type="component" value="Unassembled WGS sequence"/>
</dbReference>
<evidence type="ECO:0000256" key="3">
    <source>
        <dbReference type="SAM" id="SignalP"/>
    </source>
</evidence>
<sequence length="627" mass="69947">MLHTTPTAGDQRRHARASWLRPLALALALLPATSHALSDTQLFDARDAYRKGDVTTLASISAQADSGLLDNWPAYWQALKSLESGDSVPARAFINRFRSGYLVERTLNELIEDMGRRYQWDDLLQAAPALSDTARDEEAGCYISLATLQRRQSVRPDIDYLSTTLPDGCARLIDEQASRQLLTQPQVAARLRQLLNGNFQTTARRLAQAAGLDGEFFRPGGNEQQVQAIVKLGKSNYSSALDSLARARSGLSDAQAGFVWGQLGLAAARRLDMQQALDAYAQADPAQLTDEQWEWWLRAALRLQDWAKLEQISRGLPADLAAKPGWQYWRARALRALGRGTEATPLLVKTSFEHNYYGLLAREELGSALESQPEKVTASSALQQQLAAELPIRQAMALFALAERSGRGEWREEGRRVWRWAMRERSDEQLLVAAELARSQGQYDMAIYAAERTKTSHDFGLRYLAPYRDITRPYAQQLEIDEAWVYGLIRQESRFYNVARSGVGASGLMQLMPATARWVAGKIGLGNYQVNDIDTNIRLGTWYLRYVLDSLQGQPVLATAAYNAGPGRARGWQASMPLEGAIYTETIPFNETRDYVQKVMANAVYYAGAFRQPGGSLKQRLGVIPPR</sequence>
<gene>
    <name evidence="5" type="ORF">ABNW52_09650</name>
</gene>
<keyword evidence="2 3" id="KW-0732">Signal</keyword>
<dbReference type="CDD" id="cd13401">
    <property type="entry name" value="Slt70-like"/>
    <property type="match status" value="1"/>
</dbReference>
<proteinExistence type="inferred from homology"/>